<protein>
    <submittedName>
        <fullName evidence="2">Calcium/calmodulin dependent kinase II Association family protein</fullName>
    </submittedName>
</protein>
<dbReference type="InterPro" id="IPR013543">
    <property type="entry name" value="Ca/CaM-dep_prot_kinase-assoc"/>
</dbReference>
<comment type="caution">
    <text evidence="2">The sequence shown here is derived from an EMBL/GenBank/DDBJ whole genome shotgun (WGS) entry which is preliminary data.</text>
</comment>
<gene>
    <name evidence="2" type="ORF">CEV32_0656</name>
</gene>
<dbReference type="Pfam" id="PF08332">
    <property type="entry name" value="CaMKII_AD"/>
    <property type="match status" value="1"/>
</dbReference>
<organism evidence="2 3">
    <name type="scientific">Brucella rhizosphaerae</name>
    <dbReference type="NCBI Taxonomy" id="571254"/>
    <lineage>
        <taxon>Bacteria</taxon>
        <taxon>Pseudomonadati</taxon>
        <taxon>Pseudomonadota</taxon>
        <taxon>Alphaproteobacteria</taxon>
        <taxon>Hyphomicrobiales</taxon>
        <taxon>Brucellaceae</taxon>
        <taxon>Brucella/Ochrobactrum group</taxon>
        <taxon>Brucella</taxon>
    </lineage>
</organism>
<evidence type="ECO:0000313" key="3">
    <source>
        <dbReference type="Proteomes" id="UP000216345"/>
    </source>
</evidence>
<keyword evidence="2" id="KW-0808">Transferase</keyword>
<evidence type="ECO:0000313" key="2">
    <source>
        <dbReference type="EMBL" id="OYR14649.1"/>
    </source>
</evidence>
<keyword evidence="3" id="KW-1185">Reference proteome</keyword>
<dbReference type="SUPFAM" id="SSF54427">
    <property type="entry name" value="NTF2-like"/>
    <property type="match status" value="1"/>
</dbReference>
<dbReference type="Gene3D" id="3.10.450.50">
    <property type="match status" value="1"/>
</dbReference>
<dbReference type="AlphaFoldDB" id="A0A256FII8"/>
<dbReference type="GO" id="GO:0004683">
    <property type="term" value="F:calcium/calmodulin-dependent protein kinase activity"/>
    <property type="evidence" value="ECO:0007669"/>
    <property type="project" value="InterPro"/>
</dbReference>
<sequence length="108" mass="12388">MRSGDAVKVAANYAHDAVLLPTMSNRVRKTDNERIDYFEHFLEKRPVGHIESRTIRVGCNDAIDNGVYSFRFADGHKVLARYTFTYMWNGKQWLISSHHSSAMPEKVG</sequence>
<keyword evidence="2" id="KW-0418">Kinase</keyword>
<feature type="domain" description="Calcium/calmodulin-dependent protein kinase II association-domain" evidence="1">
    <location>
        <begin position="2"/>
        <end position="104"/>
    </location>
</feature>
<dbReference type="EMBL" id="NNRK01000026">
    <property type="protein sequence ID" value="OYR14649.1"/>
    <property type="molecule type" value="Genomic_DNA"/>
</dbReference>
<evidence type="ECO:0000259" key="1">
    <source>
        <dbReference type="Pfam" id="PF08332"/>
    </source>
</evidence>
<dbReference type="InterPro" id="IPR032710">
    <property type="entry name" value="NTF2-like_dom_sf"/>
</dbReference>
<dbReference type="Proteomes" id="UP000216345">
    <property type="component" value="Unassembled WGS sequence"/>
</dbReference>
<name>A0A256FII8_9HYPH</name>
<accession>A0A256FII8</accession>
<proteinExistence type="predicted"/>
<dbReference type="GO" id="GO:0005516">
    <property type="term" value="F:calmodulin binding"/>
    <property type="evidence" value="ECO:0007669"/>
    <property type="project" value="InterPro"/>
</dbReference>
<reference evidence="2 3" key="1">
    <citation type="submission" date="2017-07" db="EMBL/GenBank/DDBJ databases">
        <title>Phylogenetic study on the rhizospheric bacterium Ochrobactrum sp. A44.</title>
        <authorList>
            <person name="Krzyzanowska D.M."/>
            <person name="Ossowicki A."/>
            <person name="Rajewska M."/>
            <person name="Maciag T."/>
            <person name="Kaczynski Z."/>
            <person name="Czerwicka M."/>
            <person name="Jafra S."/>
        </authorList>
    </citation>
    <scope>NUCLEOTIDE SEQUENCE [LARGE SCALE GENOMIC DNA]</scope>
    <source>
        <strain evidence="2 3">PR17</strain>
    </source>
</reference>